<evidence type="ECO:0000256" key="4">
    <source>
        <dbReference type="SAM" id="Coils"/>
    </source>
</evidence>
<dbReference type="PRINTS" id="PR00007">
    <property type="entry name" value="COMPLEMNTC1Q"/>
</dbReference>
<sequence length="335" mass="38367">MNAFRRYSENVALPYHFISLWILASGSISIGSDSESLMSCSKFHFEEKVLEKLIRLEHKMELNEKKLKKWEETFSFILDKMKKAIKQSDIFVETVRDTQLQEQSRLNDSYHEIVERFKGQSKKETEVHGEQMNNMLKSLSTKIEEISIAENNRENALKQIQNTLHQEQKRFNKSFDVTLDSFRLASNESLSELIEKQEKDYETLMKKRTTVAFSAYTTNSQSITSNTNIKFEKIWTNIGNGYDPTTGIFTAPLQGVYHITAVVMSSNGNTLYLHLKHNNEYIAGSFLNGDGHKTGTFDVVLNLQKGDTISVGSKRSTSVFSDSNKYTTFSGHLFA</sequence>
<dbReference type="PANTHER" id="PTHR22923">
    <property type="entry name" value="CEREBELLIN-RELATED"/>
    <property type="match status" value="1"/>
</dbReference>
<dbReference type="AlphaFoldDB" id="A0A8B6FRP9"/>
<feature type="coiled-coil region" evidence="4">
    <location>
        <begin position="139"/>
        <end position="207"/>
    </location>
</feature>
<dbReference type="Proteomes" id="UP000596742">
    <property type="component" value="Unassembled WGS sequence"/>
</dbReference>
<organism evidence="6 7">
    <name type="scientific">Mytilus galloprovincialis</name>
    <name type="common">Mediterranean mussel</name>
    <dbReference type="NCBI Taxonomy" id="29158"/>
    <lineage>
        <taxon>Eukaryota</taxon>
        <taxon>Metazoa</taxon>
        <taxon>Spiralia</taxon>
        <taxon>Lophotrochozoa</taxon>
        <taxon>Mollusca</taxon>
        <taxon>Bivalvia</taxon>
        <taxon>Autobranchia</taxon>
        <taxon>Pteriomorphia</taxon>
        <taxon>Mytilida</taxon>
        <taxon>Mytiloidea</taxon>
        <taxon>Mytilidae</taxon>
        <taxon>Mytilinae</taxon>
        <taxon>Mytilus</taxon>
    </lineage>
</organism>
<keyword evidence="2" id="KW-0964">Secreted</keyword>
<name>A0A8B6FRP9_MYTGA</name>
<comment type="caution">
    <text evidence="6">The sequence shown here is derived from an EMBL/GenBank/DDBJ whole genome shotgun (WGS) entry which is preliminary data.</text>
</comment>
<dbReference type="InterPro" id="IPR008983">
    <property type="entry name" value="Tumour_necrosis_fac-like_dom"/>
</dbReference>
<evidence type="ECO:0000256" key="3">
    <source>
        <dbReference type="ARBA" id="ARBA00022729"/>
    </source>
</evidence>
<dbReference type="OrthoDB" id="10352670at2759"/>
<dbReference type="EMBL" id="UYJE01007128">
    <property type="protein sequence ID" value="VDI52054.1"/>
    <property type="molecule type" value="Genomic_DNA"/>
</dbReference>
<dbReference type="Gene3D" id="2.60.120.40">
    <property type="match status" value="1"/>
</dbReference>
<feature type="domain" description="C1q" evidence="5">
    <location>
        <begin position="206"/>
        <end position="335"/>
    </location>
</feature>
<evidence type="ECO:0000256" key="2">
    <source>
        <dbReference type="ARBA" id="ARBA00022525"/>
    </source>
</evidence>
<comment type="subcellular location">
    <subcellularLocation>
        <location evidence="1">Secreted</location>
    </subcellularLocation>
</comment>
<dbReference type="PROSITE" id="PS50871">
    <property type="entry name" value="C1Q"/>
    <property type="match status" value="1"/>
</dbReference>
<accession>A0A8B6FRP9</accession>
<evidence type="ECO:0000259" key="5">
    <source>
        <dbReference type="PROSITE" id="PS50871"/>
    </source>
</evidence>
<dbReference type="SMART" id="SM00110">
    <property type="entry name" value="C1Q"/>
    <property type="match status" value="1"/>
</dbReference>
<dbReference type="InterPro" id="IPR050822">
    <property type="entry name" value="Cerebellin_Synaptic_Org"/>
</dbReference>
<keyword evidence="4" id="KW-0175">Coiled coil</keyword>
<evidence type="ECO:0000256" key="1">
    <source>
        <dbReference type="ARBA" id="ARBA00004613"/>
    </source>
</evidence>
<keyword evidence="7" id="KW-1185">Reference proteome</keyword>
<dbReference type="Pfam" id="PF00386">
    <property type="entry name" value="C1q"/>
    <property type="match status" value="1"/>
</dbReference>
<dbReference type="SUPFAM" id="SSF49842">
    <property type="entry name" value="TNF-like"/>
    <property type="match status" value="1"/>
</dbReference>
<evidence type="ECO:0000313" key="7">
    <source>
        <dbReference type="Proteomes" id="UP000596742"/>
    </source>
</evidence>
<protein>
    <recommendedName>
        <fullName evidence="5">C1q domain-containing protein</fullName>
    </recommendedName>
</protein>
<dbReference type="GO" id="GO:0005576">
    <property type="term" value="C:extracellular region"/>
    <property type="evidence" value="ECO:0007669"/>
    <property type="project" value="UniProtKB-SubCell"/>
</dbReference>
<keyword evidence="3" id="KW-0732">Signal</keyword>
<evidence type="ECO:0000313" key="6">
    <source>
        <dbReference type="EMBL" id="VDI52054.1"/>
    </source>
</evidence>
<dbReference type="PANTHER" id="PTHR22923:SF116">
    <property type="entry name" value="C1Q DOMAIN-CONTAINING PROTEIN"/>
    <property type="match status" value="1"/>
</dbReference>
<dbReference type="InterPro" id="IPR001073">
    <property type="entry name" value="C1q_dom"/>
</dbReference>
<gene>
    <name evidence="6" type="ORF">MGAL_10B026080</name>
</gene>
<proteinExistence type="predicted"/>
<reference evidence="6" key="1">
    <citation type="submission" date="2018-11" db="EMBL/GenBank/DDBJ databases">
        <authorList>
            <person name="Alioto T."/>
            <person name="Alioto T."/>
        </authorList>
    </citation>
    <scope>NUCLEOTIDE SEQUENCE</scope>
</reference>